<accession>A0A8I1M984</accession>
<dbReference type="PANTHER" id="PTHR30273">
    <property type="entry name" value="PERIPLASMIC SIGNAL SENSOR AND SIGMA FACTOR ACTIVATOR FECR-RELATED"/>
    <property type="match status" value="1"/>
</dbReference>
<dbReference type="Gene3D" id="3.55.50.30">
    <property type="match status" value="1"/>
</dbReference>
<feature type="domain" description="Protein FecR C-terminal" evidence="4">
    <location>
        <begin position="297"/>
        <end position="347"/>
    </location>
</feature>
<evidence type="ECO:0000313" key="5">
    <source>
        <dbReference type="EMBL" id="MBN8197728.1"/>
    </source>
</evidence>
<feature type="transmembrane region" description="Helical" evidence="1">
    <location>
        <begin position="129"/>
        <end position="148"/>
    </location>
</feature>
<evidence type="ECO:0000259" key="4">
    <source>
        <dbReference type="Pfam" id="PF16344"/>
    </source>
</evidence>
<sequence>MTGMTNPAQAKAAKEATDWIIRLHEAPEDRELKAEFDAWCAQDPLHLDAWNATRRTADLMAGIAPLGADQAKDGKADWQRFLDARRASEGDLADVRTAAGEDAIAARAEETAKVIAAQSRFKKRGNTSWRGIGLGGLAIAASLVAAIIGPRIATEMQADHFTKTAEITTVTLADNSTVTLAPESAIKVRMDGTTRFVELLSGEAFFEVTPDPQKPFTVGADAVTVTVLGTGFDVSDTAGRSSVAVEHGLVRVENAPTVPPVSELLEAGQQARVSRDGQVRRSTAPASQIAAWRHNQLIAQDQPLGEIVDRLRRYYTGTIVITDAELSRQTVTGVYRLDDPVSALRGMARAQKATVREITPWLLVVSPS</sequence>
<dbReference type="Gene3D" id="2.60.120.1440">
    <property type="match status" value="1"/>
</dbReference>
<dbReference type="PANTHER" id="PTHR30273:SF2">
    <property type="entry name" value="PROTEIN FECR"/>
    <property type="match status" value="1"/>
</dbReference>
<organism evidence="5 6">
    <name type="scientific">Thalassospira povalilytica</name>
    <dbReference type="NCBI Taxonomy" id="732237"/>
    <lineage>
        <taxon>Bacteria</taxon>
        <taxon>Pseudomonadati</taxon>
        <taxon>Pseudomonadota</taxon>
        <taxon>Alphaproteobacteria</taxon>
        <taxon>Rhodospirillales</taxon>
        <taxon>Thalassospiraceae</taxon>
        <taxon>Thalassospira</taxon>
    </lineage>
</organism>
<name>A0A8I1M984_9PROT</name>
<dbReference type="Pfam" id="PF16344">
    <property type="entry name" value="FecR_C"/>
    <property type="match status" value="1"/>
</dbReference>
<dbReference type="InterPro" id="IPR032623">
    <property type="entry name" value="FecR_N"/>
</dbReference>
<dbReference type="Pfam" id="PF16220">
    <property type="entry name" value="DUF4880"/>
    <property type="match status" value="1"/>
</dbReference>
<dbReference type="AlphaFoldDB" id="A0A8I1M984"/>
<feature type="domain" description="FecR N-terminal" evidence="3">
    <location>
        <begin position="14"/>
        <end position="55"/>
    </location>
</feature>
<proteinExistence type="predicted"/>
<reference evidence="5" key="1">
    <citation type="submission" date="2020-12" db="EMBL/GenBank/DDBJ databases">
        <title>Oil enriched cultivation method for isolating marine PHA-producing bacteria.</title>
        <authorList>
            <person name="Zheng W."/>
            <person name="Yu S."/>
            <person name="Huang Y."/>
        </authorList>
    </citation>
    <scope>NUCLEOTIDE SEQUENCE</scope>
    <source>
        <strain evidence="5">SY-2-3</strain>
    </source>
</reference>
<dbReference type="RefSeq" id="WP_206927857.1">
    <property type="nucleotide sequence ID" value="NZ_JAEKJW010000003.1"/>
</dbReference>
<gene>
    <name evidence="5" type="ORF">JF547_14775</name>
</gene>
<dbReference type="Pfam" id="PF04773">
    <property type="entry name" value="FecR"/>
    <property type="match status" value="1"/>
</dbReference>
<dbReference type="InterPro" id="IPR032508">
    <property type="entry name" value="FecR_C"/>
</dbReference>
<evidence type="ECO:0000259" key="2">
    <source>
        <dbReference type="Pfam" id="PF04773"/>
    </source>
</evidence>
<feature type="domain" description="FecR protein" evidence="2">
    <location>
        <begin position="160"/>
        <end position="251"/>
    </location>
</feature>
<keyword evidence="1" id="KW-0812">Transmembrane</keyword>
<dbReference type="Proteomes" id="UP000664405">
    <property type="component" value="Unassembled WGS sequence"/>
</dbReference>
<keyword evidence="1" id="KW-0472">Membrane</keyword>
<dbReference type="PIRSF" id="PIRSF018266">
    <property type="entry name" value="FecR"/>
    <property type="match status" value="1"/>
</dbReference>
<protein>
    <submittedName>
        <fullName evidence="5">FecR domain-containing protein</fullName>
    </submittedName>
</protein>
<comment type="caution">
    <text evidence="5">The sequence shown here is derived from an EMBL/GenBank/DDBJ whole genome shotgun (WGS) entry which is preliminary data.</text>
</comment>
<dbReference type="InterPro" id="IPR012373">
    <property type="entry name" value="Ferrdict_sens_TM"/>
</dbReference>
<dbReference type="GO" id="GO:0016989">
    <property type="term" value="F:sigma factor antagonist activity"/>
    <property type="evidence" value="ECO:0007669"/>
    <property type="project" value="TreeGrafter"/>
</dbReference>
<evidence type="ECO:0000256" key="1">
    <source>
        <dbReference type="SAM" id="Phobius"/>
    </source>
</evidence>
<evidence type="ECO:0000313" key="6">
    <source>
        <dbReference type="Proteomes" id="UP000664405"/>
    </source>
</evidence>
<keyword evidence="1" id="KW-1133">Transmembrane helix</keyword>
<evidence type="ECO:0000259" key="3">
    <source>
        <dbReference type="Pfam" id="PF16220"/>
    </source>
</evidence>
<dbReference type="EMBL" id="JAEKJW010000003">
    <property type="protein sequence ID" value="MBN8197728.1"/>
    <property type="molecule type" value="Genomic_DNA"/>
</dbReference>
<dbReference type="InterPro" id="IPR006860">
    <property type="entry name" value="FecR"/>
</dbReference>